<dbReference type="InterPro" id="IPR027469">
    <property type="entry name" value="Cation_efflux_TMD_sf"/>
</dbReference>
<keyword evidence="4 6" id="KW-0472">Membrane</keyword>
<feature type="transmembrane region" description="Helical" evidence="6">
    <location>
        <begin position="230"/>
        <end position="252"/>
    </location>
</feature>
<evidence type="ECO:0000256" key="2">
    <source>
        <dbReference type="ARBA" id="ARBA00022692"/>
    </source>
</evidence>
<gene>
    <name evidence="8" type="ORF">BZG36_01511</name>
</gene>
<dbReference type="GO" id="GO:0016020">
    <property type="term" value="C:membrane"/>
    <property type="evidence" value="ECO:0007669"/>
    <property type="project" value="UniProtKB-SubCell"/>
</dbReference>
<dbReference type="GO" id="GO:0008324">
    <property type="term" value="F:monoatomic cation transmembrane transporter activity"/>
    <property type="evidence" value="ECO:0007669"/>
    <property type="project" value="InterPro"/>
</dbReference>
<evidence type="ECO:0000259" key="7">
    <source>
        <dbReference type="Pfam" id="PF01545"/>
    </source>
</evidence>
<dbReference type="InterPro" id="IPR058533">
    <property type="entry name" value="Cation_efflux_TM"/>
</dbReference>
<dbReference type="GO" id="GO:0098771">
    <property type="term" value="P:inorganic ion homeostasis"/>
    <property type="evidence" value="ECO:0007669"/>
    <property type="project" value="UniProtKB-ARBA"/>
</dbReference>
<evidence type="ECO:0000313" key="9">
    <source>
        <dbReference type="Proteomes" id="UP000242875"/>
    </source>
</evidence>
<dbReference type="GO" id="GO:0030003">
    <property type="term" value="P:intracellular monoatomic cation homeostasis"/>
    <property type="evidence" value="ECO:0007669"/>
    <property type="project" value="UniProtKB-ARBA"/>
</dbReference>
<dbReference type="SUPFAM" id="SSF161111">
    <property type="entry name" value="Cation efflux protein transmembrane domain-like"/>
    <property type="match status" value="1"/>
</dbReference>
<organism evidence="8 9">
    <name type="scientific">Bifiguratus adelaidae</name>
    <dbReference type="NCBI Taxonomy" id="1938954"/>
    <lineage>
        <taxon>Eukaryota</taxon>
        <taxon>Fungi</taxon>
        <taxon>Fungi incertae sedis</taxon>
        <taxon>Mucoromycota</taxon>
        <taxon>Mucoromycotina</taxon>
        <taxon>Endogonomycetes</taxon>
        <taxon>Endogonales</taxon>
        <taxon>Endogonales incertae sedis</taxon>
        <taxon>Bifiguratus</taxon>
    </lineage>
</organism>
<evidence type="ECO:0000256" key="4">
    <source>
        <dbReference type="ARBA" id="ARBA00023136"/>
    </source>
</evidence>
<feature type="region of interest" description="Disordered" evidence="5">
    <location>
        <begin position="1"/>
        <end position="86"/>
    </location>
</feature>
<feature type="transmembrane region" description="Helical" evidence="6">
    <location>
        <begin position="284"/>
        <end position="303"/>
    </location>
</feature>
<evidence type="ECO:0000256" key="6">
    <source>
        <dbReference type="SAM" id="Phobius"/>
    </source>
</evidence>
<comment type="subcellular location">
    <subcellularLocation>
        <location evidence="1">Membrane</location>
        <topology evidence="1">Multi-pass membrane protein</topology>
    </subcellularLocation>
</comment>
<name>A0A261Y4U7_9FUNG</name>
<dbReference type="EMBL" id="MVBO01000012">
    <property type="protein sequence ID" value="OZJ05660.1"/>
    <property type="molecule type" value="Genomic_DNA"/>
</dbReference>
<feature type="transmembrane region" description="Helical" evidence="6">
    <location>
        <begin position="137"/>
        <end position="158"/>
    </location>
</feature>
<dbReference type="Gene3D" id="1.20.1510.10">
    <property type="entry name" value="Cation efflux protein transmembrane domain"/>
    <property type="match status" value="1"/>
</dbReference>
<evidence type="ECO:0000256" key="3">
    <source>
        <dbReference type="ARBA" id="ARBA00022989"/>
    </source>
</evidence>
<keyword evidence="9" id="KW-1185">Reference proteome</keyword>
<protein>
    <recommendedName>
        <fullName evidence="7">Cation efflux protein transmembrane domain-containing protein</fullName>
    </recommendedName>
</protein>
<comment type="caution">
    <text evidence="8">The sequence shown here is derived from an EMBL/GenBank/DDBJ whole genome shotgun (WGS) entry which is preliminary data.</text>
</comment>
<proteinExistence type="predicted"/>
<dbReference type="Proteomes" id="UP000242875">
    <property type="component" value="Unassembled WGS sequence"/>
</dbReference>
<reference evidence="8 9" key="1">
    <citation type="journal article" date="2017" name="Mycologia">
        <title>Bifiguratus adelaidae, gen. et sp. nov., a new member of Mucoromycotina in endophytic and soil-dwelling habitats.</title>
        <authorList>
            <person name="Torres-Cruz T.J."/>
            <person name="Billingsley Tobias T.L."/>
            <person name="Almatruk M."/>
            <person name="Hesse C."/>
            <person name="Kuske C.R."/>
            <person name="Desiro A."/>
            <person name="Benucci G.M."/>
            <person name="Bonito G."/>
            <person name="Stajich J.E."/>
            <person name="Dunlap C."/>
            <person name="Arnold A.E."/>
            <person name="Porras-Alfaro A."/>
        </authorList>
    </citation>
    <scope>NUCLEOTIDE SEQUENCE [LARGE SCALE GENOMIC DNA]</scope>
    <source>
        <strain evidence="8 9">AZ0501</strain>
    </source>
</reference>
<dbReference type="OrthoDB" id="5382797at2759"/>
<accession>A0A261Y4U7</accession>
<keyword evidence="2 6" id="KW-0812">Transmembrane</keyword>
<evidence type="ECO:0000256" key="1">
    <source>
        <dbReference type="ARBA" id="ARBA00004141"/>
    </source>
</evidence>
<evidence type="ECO:0000256" key="5">
    <source>
        <dbReference type="SAM" id="MobiDB-lite"/>
    </source>
</evidence>
<feature type="domain" description="Cation efflux protein transmembrane" evidence="7">
    <location>
        <begin position="119"/>
        <end position="346"/>
    </location>
</feature>
<keyword evidence="3 6" id="KW-1133">Transmembrane helix</keyword>
<feature type="compositionally biased region" description="Basic and acidic residues" evidence="5">
    <location>
        <begin position="1"/>
        <end position="11"/>
    </location>
</feature>
<dbReference type="Pfam" id="PF01545">
    <property type="entry name" value="Cation_efflux"/>
    <property type="match status" value="1"/>
</dbReference>
<feature type="transmembrane region" description="Helical" evidence="6">
    <location>
        <begin position="179"/>
        <end position="197"/>
    </location>
</feature>
<dbReference type="AlphaFoldDB" id="A0A261Y4U7"/>
<sequence>MQHSREKEIRPRTPVPTSVTMHHGRTSMDHHGSVQSGHGRQDDAHSAGHHGMGDGGTVHRHCHDHAHHHAHDAHDHHHHHHHPYAPVYTPALPTLSQLLTQLSPQQKTLLTWAALHASIATLLWWCGQSVERLAITSVGYMGLFDAVGILVLLCQAMVTRADFGYTNLKRPFGAQRLDILASLLAVIYLLFSAMFITKEAIEHVMLEEAGESAGVGHEDRRQVEVCHPGWGTVFLLLISLGASMISLLYFGAHELLLQATQSSMGRLLTPAGHPFVRQLARNPFALGTVIAHLVAILLTLTSSSPSVTLLKPHHSAYMDKLCAFGISVWMFWCGLPAAKALCEILLQTAPTHRSGHVAVGGIDVEARLAQLVAHPLIDRVHVSHLWQPSLRPSHWVGTLRLGVKDVTDGERSAEEVGLEEAYRALGGVLGVAPLGRAELTVGVVRE</sequence>
<evidence type="ECO:0000313" key="8">
    <source>
        <dbReference type="EMBL" id="OZJ05660.1"/>
    </source>
</evidence>
<feature type="compositionally biased region" description="Basic residues" evidence="5">
    <location>
        <begin position="58"/>
        <end position="83"/>
    </location>
</feature>